<gene>
    <name evidence="4" type="ORF">PAPYR_1711</name>
</gene>
<comment type="caution">
    <text evidence="4">The sequence shown here is derived from an EMBL/GenBank/DDBJ whole genome shotgun (WGS) entry which is preliminary data.</text>
</comment>
<reference evidence="4" key="1">
    <citation type="journal article" date="2022" name="bioRxiv">
        <title>Genomics of Preaxostyla Flagellates Illuminates Evolutionary Transitions and the Path Towards Mitochondrial Loss.</title>
        <authorList>
            <person name="Novak L.V.F."/>
            <person name="Treitli S.C."/>
            <person name="Pyrih J."/>
            <person name="Halakuc P."/>
            <person name="Pipaliya S.V."/>
            <person name="Vacek V."/>
            <person name="Brzon O."/>
            <person name="Soukal P."/>
            <person name="Eme L."/>
            <person name="Dacks J.B."/>
            <person name="Karnkowska A."/>
            <person name="Elias M."/>
            <person name="Hampl V."/>
        </authorList>
    </citation>
    <scope>NUCLEOTIDE SEQUENCE</scope>
    <source>
        <strain evidence="4">RCP-MX</strain>
    </source>
</reference>
<keyword evidence="3" id="KW-0812">Transmembrane</keyword>
<name>A0ABQ8UR48_9EUKA</name>
<keyword evidence="1" id="KW-0175">Coiled coil</keyword>
<dbReference type="PANTHER" id="PTHR46518:SF1">
    <property type="entry name" value="OUTER DYNEIN ARM-DOCKING COMPLEX SUBUNIT 3"/>
    <property type="match status" value="1"/>
</dbReference>
<feature type="region of interest" description="Disordered" evidence="2">
    <location>
        <begin position="571"/>
        <end position="621"/>
    </location>
</feature>
<dbReference type="SUPFAM" id="SSF52047">
    <property type="entry name" value="RNI-like"/>
    <property type="match status" value="1"/>
</dbReference>
<accession>A0ABQ8UR48</accession>
<dbReference type="InterPro" id="IPR033192">
    <property type="entry name" value="ODAD3"/>
</dbReference>
<dbReference type="Gene3D" id="3.80.10.10">
    <property type="entry name" value="Ribonuclease Inhibitor"/>
    <property type="match status" value="2"/>
</dbReference>
<feature type="region of interest" description="Disordered" evidence="2">
    <location>
        <begin position="76"/>
        <end position="125"/>
    </location>
</feature>
<protein>
    <submittedName>
        <fullName evidence="4">Neurofilament triplet l</fullName>
    </submittedName>
</protein>
<dbReference type="Proteomes" id="UP001141327">
    <property type="component" value="Unassembled WGS sequence"/>
</dbReference>
<feature type="coiled-coil region" evidence="1">
    <location>
        <begin position="30"/>
        <end position="64"/>
    </location>
</feature>
<keyword evidence="3" id="KW-0472">Membrane</keyword>
<evidence type="ECO:0000256" key="1">
    <source>
        <dbReference type="SAM" id="Coils"/>
    </source>
</evidence>
<evidence type="ECO:0000313" key="4">
    <source>
        <dbReference type="EMBL" id="KAJ4461606.1"/>
    </source>
</evidence>
<feature type="compositionally biased region" description="Pro residues" evidence="2">
    <location>
        <begin position="95"/>
        <end position="106"/>
    </location>
</feature>
<dbReference type="InterPro" id="IPR032675">
    <property type="entry name" value="LRR_dom_sf"/>
</dbReference>
<feature type="compositionally biased region" description="Low complexity" evidence="2">
    <location>
        <begin position="84"/>
        <end position="94"/>
    </location>
</feature>
<feature type="compositionally biased region" description="Acidic residues" evidence="2">
    <location>
        <begin position="1498"/>
        <end position="1515"/>
    </location>
</feature>
<feature type="transmembrane region" description="Helical" evidence="3">
    <location>
        <begin position="1558"/>
        <end position="1576"/>
    </location>
</feature>
<feature type="transmembrane region" description="Helical" evidence="3">
    <location>
        <begin position="1526"/>
        <end position="1546"/>
    </location>
</feature>
<feature type="coiled-coil region" evidence="1">
    <location>
        <begin position="428"/>
        <end position="455"/>
    </location>
</feature>
<dbReference type="PANTHER" id="PTHR46518">
    <property type="entry name" value="COILED-COIL DOMAIN-CONTAINING PROTEIN 151"/>
    <property type="match status" value="1"/>
</dbReference>
<evidence type="ECO:0000256" key="2">
    <source>
        <dbReference type="SAM" id="MobiDB-lite"/>
    </source>
</evidence>
<proteinExistence type="predicted"/>
<dbReference type="EMBL" id="JAPMOS010000006">
    <property type="protein sequence ID" value="KAJ4461606.1"/>
    <property type="molecule type" value="Genomic_DNA"/>
</dbReference>
<sequence>MSFAPTPDPDDAIIAEKKRALLVGDNEAFIHHASKTLNKNEEILQKLKDEQAELKRTLLTQQKEGPPPVRTRAIYTRSSSVPRAATVGPTMGGPTPLPLAPGSPLPPEEEAPADGSSPLPAKSCTPGAAAAMAADAAAMARRVSDLRRAADGLRHEILAKQDEAARMRDRLHDLEVQTPPAQGDPDTPEKKVRACQSCTRAFQTLHGVPFVAYPVQFDIHGRALSTMGIRIIVDAIRELENRLDKTIIRYNEAQSIQKGYLATLGALKNMHATFDNRMASFQATLRAKERDHEELLAMARAAQQAADLAKARHARMGGQLHQLRDACAQEEAEWTNTLAARRAAWQHAENAPKPTMAPIKPQAGGLVSDVFLLTEVPQTERSMEPDSNTQTTQKLVTAEEAFRRIKEATGDDDVNRVIQKFITQERDHLEAEHNLALAKEALERATADLAEEQRLKTLGDQQAAMDIGNKRLEEEMQAKVAVEQLVSDVKEGVKLLAGKVQLPDPERRFEHPLNLGDIEPAPDTLFLGPSSPMCTVLPMHPPNLGDIEPAPDTLFLAIWERLEFLQREAETAPALAPEVREEAESARDAQDARRREEERLLENQKSKAGDRPNEPKSRAQLKQEAEELMFRHSQQGKNLVSGNAGDFERLFAGTCPSDQSDITWAKSNTLGGMGIMRKECTESSVVVSPFFCKKAIKSRQPISPNVLQAKSLSNINMKTIKTHRSQHATEIGHALPFSGCSRLDSLPSDILFLVVENSVSWLETWIKLLALNHSLRCRLHTDVRALVFDWKGDESDICEEKASITPSTLVALIGPCKNLQEIDLNFSSLRLTRCGAAESIYGPWVDAAFRNHDSLRRLSLDTAGFSVGAICRIISLLPGLADLTLRDFDLPEADENAIIAHIGATCRNLRSLSLGLHGDYCVTPSALVYTPLLPACGGLTDLDLASKGAGIAEVVHAPAALEFLDAPPTALPDVAAARALNLGALTRLDLSNAPLVAAGILAGLARPELCQLDSLGLEFAFAQTRDRDDAAMRSDGASLRTILRSNAHTLTDVYLSGRPPLPTDALLDALAEMPQLDNVRLRNPGWESLPPGLGLLLGRLEVFTLEMAVDPRLNEEWEDHPDGDGCAHPCRADRWDIVSDRLRMLYVSSTSSVLHVGQISVTCPRLHSLTLQAATEAVSLSCPRLQDLALPSACRLEVRSPMPELNFVMSASREEVPEWLPAVASAPRLTRLGEVGLTPALAEQLLSATNPQPLNEVGVSILQATGSGPLALHLTATIRELVLDIPAHIPEFVLHAPGLISLDLGYRSGCARVSLGCPAIRSLTIRREFRRGDDGASFDPPSIVWQGSAPPPLTSLAVNDSRSWEQGLLLPTLKSLSWDLPYGGAEQPGLAFLGDVCCPVLESLNMHLGSTPLALFQSSTLRELMIDGMSRRSKVVLRCPALEILRYDDLEHSNLHKEVEMPYLIRERQPERARYDLSDDDESSPRACPRSTHHSHDDDDDDDDEDGIDEDEDDNDCRKSPGSCRIMRSLCLFASVILLFFSGVNATVPVTSEKSSRLSTDLLLIVLLTSILSFLIPKGKKLYDTMKLGLYIKQQCVIIEAHMREYFEKVMTELMTIKQ</sequence>
<evidence type="ECO:0000313" key="5">
    <source>
        <dbReference type="Proteomes" id="UP001141327"/>
    </source>
</evidence>
<feature type="region of interest" description="Disordered" evidence="2">
    <location>
        <begin position="1474"/>
        <end position="1519"/>
    </location>
</feature>
<organism evidence="4 5">
    <name type="scientific">Paratrimastix pyriformis</name>
    <dbReference type="NCBI Taxonomy" id="342808"/>
    <lineage>
        <taxon>Eukaryota</taxon>
        <taxon>Metamonada</taxon>
        <taxon>Preaxostyla</taxon>
        <taxon>Paratrimastigidae</taxon>
        <taxon>Paratrimastix</taxon>
    </lineage>
</organism>
<keyword evidence="3" id="KW-1133">Transmembrane helix</keyword>
<keyword evidence="5" id="KW-1185">Reference proteome</keyword>
<evidence type="ECO:0000256" key="3">
    <source>
        <dbReference type="SAM" id="Phobius"/>
    </source>
</evidence>
<feature type="compositionally biased region" description="Basic and acidic residues" evidence="2">
    <location>
        <begin position="578"/>
        <end position="621"/>
    </location>
</feature>